<gene>
    <name evidence="3" type="ORF">A3860_24265</name>
</gene>
<evidence type="ECO:0000313" key="3">
    <source>
        <dbReference type="EMBL" id="OQP63461.1"/>
    </source>
</evidence>
<feature type="domain" description="DUF6443" evidence="2">
    <location>
        <begin position="676"/>
        <end position="799"/>
    </location>
</feature>
<reference evidence="3 4" key="1">
    <citation type="submission" date="2016-03" db="EMBL/GenBank/DDBJ databases">
        <title>Niastella vici sp. nov., isolated from farmland soil.</title>
        <authorList>
            <person name="Chen L."/>
            <person name="Wang D."/>
            <person name="Yang S."/>
            <person name="Wang G."/>
        </authorList>
    </citation>
    <scope>NUCLEOTIDE SEQUENCE [LARGE SCALE GENOMIC DNA]</scope>
    <source>
        <strain evidence="3 4">DJ57</strain>
    </source>
</reference>
<dbReference type="InterPro" id="IPR045619">
    <property type="entry name" value="DUF6443"/>
</dbReference>
<feature type="region of interest" description="Disordered" evidence="1">
    <location>
        <begin position="1982"/>
        <end position="2010"/>
    </location>
</feature>
<dbReference type="STRING" id="1703345.A3860_24265"/>
<sequence length="2010" mass="218670">MLLFVVNTAYAQGGEDPGDGGTYTITGPTSVTMTDVGYYSVSPTLPDGYTWGVDKGELTSVSSTSATITWTTSGVGSVIIYDHSLTVVGVLAVDIASLPALNGGTVNGSQSVNYNTTPALISATVASGGNCGSSFVYQWQSSTDGSNFNNISGATGQNYQPPALTTTTYYRRRVICNTQTAYTNVATITVYPLLTVGSISPASQTINYNSSAATLSITSVSGGNGSYYYQWQISTDNSNFSDISGANLATYSPGGLTATRYYRVSVLSYGVTKYSSSSIISVYPQLLSGSITPSSQTINYNSSAAALSISSASGGNGSYTYQWQISTDNNSFSNIGGATSTTYSPGNLTATRYYRVVVNSNGATANSPVSTVNVYPQLLGGTIGPATQTISYNSVSGPLSLTNVSGGNGSYVYQWQASTDGSNFNNVSGATGTSYSPGVLTATVYYRVAVTSNGISATSAIGTIVVTPQLAGGVISGNTGPVNHNTSPGAFTGTSATGGNCSSYSYQWQQSTDNILYSDIMNATTTGYTPGLLLYRTYYRRKATCGSETAYSNVLTVQVNAELSGGTITPAALIINSGTSPGILTANLPTGGNGSGYYYQWQQSTDGINFLNITNVTTQHYTPGNLSVTTYYRRMVTCGAEIAYTNIAVITMGVIAADQNYIRVRDFGKSGVTDITTADNVTNVTEVNQNTKYFDGLGRAMQTVSRQMSPLQKDLVAPIVYDEFGRESIKYLPYVSSTADGYYKTSALTEQYSFNSNQFPGEQFYYSQTNFEPSLLNRVRSVSAPGQSWTGASRGVENQFLVNDGNDNVQIWSIAQAAGSLPTTAGTYAAGQLYKNIITDEHGVQTVEFKDKDGKIILKKVQLVTTPSVNHTGWLCTYYVYDHYDNLRFVLQPRAVELINNTWIVTQSIADELCFRYEYDQKKRMIIKKLPGADEVWMVYDARDRLVMTQDANLKAGGQWLVMEYDSQNRPIRTGKLTDGNNRAYHQGLASSSISYPGISSGYDILTETYYDGYGWISGTGLSATMDNTYSSNSSYFITNYNASPAYAVALTPYYNVQGLVTGTKTRVLGTVSQYLYTVNFFDDHGRIIQTQNINVTGGKDIITTQYDFTGKALRILLQHQKNGPNAQTHLVLTKMSYDHVKRLKSVTKTINSNIGSEIFTRPEQIIVNNTYDELGQLKNKADGNGIETLIYDYNVRGWLLGMNRDFVNDAASNYFGFELGYDKSASIVSGASYVNQQYNGNIGGTIWKSKGDGEKRKYDFTYDNVNRLTGADFNQQYGSSWAKTDPNNSANNINFSVSDLTYDANGNILTMKQQGWKPGTSGFIDNLTYTYANYGNSNKLLAVTENPTIGNVDNKLGDFTDNNSSLDDYTYDNNGNLITDKNKRITGITYNHLNLPQQISLNTDAGTLKGTITYTYDAAGNKLKKTVADNTNGITTTTLYLAGFEYKNDTLQQIAQEEGRIRYTKKYFFNGDSAYQYFYDYFLKDHLGNVRMVLTDQKDTVGYYATMELGTNNSIRNKENQLFANINASVTSKPTWYPTDTSLTNPNDYVAKLNGSGQKTGPSIVLKVMSGDVIDLAVKSYYQSQSITPNNSDALTDILSSLATGIVSVSGVVKGSVSDLSNSSTSPLLGALNLFRNGNNANSGSKPKAYLNWILLDERFQYVSSYPQSGAFPVGNANALNTLGYTGINITKNGYLYIYVSNETQNWDVYFDNLAIKHYSGAILEETHYYPFGLTMAGISSKAIGSLDNKYEYNGKEKQEKEFSDGSGLEWYDYGARMYDAQIGRWNIKDPLADSMRRFSPYNYAFDNPIRFIDRDGRKPTDDYYMTTGGTLLAVRRTSESVDRFYELQSDGKTIVNVQERQKGDNPAMGGVNTQRPVAWGRIPDNDKVALVHQDIKKMPDGGAFDENNIKNKGTIQALVETQSNTSSPGRIIGAYKIGSDDIKFVRANDPYNPGGASSDLILPAGSTIPAPQGFQSKAEITPGALNQPLTPAPPPPPPIFTLPKDRPI</sequence>
<evidence type="ECO:0000313" key="4">
    <source>
        <dbReference type="Proteomes" id="UP000192796"/>
    </source>
</evidence>
<dbReference type="Proteomes" id="UP000192796">
    <property type="component" value="Unassembled WGS sequence"/>
</dbReference>
<dbReference type="NCBIfam" id="TIGR03696">
    <property type="entry name" value="Rhs_assc_core"/>
    <property type="match status" value="1"/>
</dbReference>
<dbReference type="Pfam" id="PF20041">
    <property type="entry name" value="DUF6443"/>
    <property type="match status" value="1"/>
</dbReference>
<dbReference type="Gene3D" id="2.60.40.2700">
    <property type="match status" value="4"/>
</dbReference>
<evidence type="ECO:0000259" key="2">
    <source>
        <dbReference type="Pfam" id="PF20041"/>
    </source>
</evidence>
<comment type="caution">
    <text evidence="3">The sequence shown here is derived from an EMBL/GenBank/DDBJ whole genome shotgun (WGS) entry which is preliminary data.</text>
</comment>
<dbReference type="InterPro" id="IPR022385">
    <property type="entry name" value="Rhs_assc_core"/>
</dbReference>
<evidence type="ECO:0000256" key="1">
    <source>
        <dbReference type="SAM" id="MobiDB-lite"/>
    </source>
</evidence>
<organism evidence="3 4">
    <name type="scientific">Niastella vici</name>
    <dbReference type="NCBI Taxonomy" id="1703345"/>
    <lineage>
        <taxon>Bacteria</taxon>
        <taxon>Pseudomonadati</taxon>
        <taxon>Bacteroidota</taxon>
        <taxon>Chitinophagia</taxon>
        <taxon>Chitinophagales</taxon>
        <taxon>Chitinophagaceae</taxon>
        <taxon>Niastella</taxon>
    </lineage>
</organism>
<dbReference type="Gene3D" id="2.180.10.10">
    <property type="entry name" value="RHS repeat-associated core"/>
    <property type="match status" value="2"/>
</dbReference>
<protein>
    <recommendedName>
        <fullName evidence="2">DUF6443 domain-containing protein</fullName>
    </recommendedName>
</protein>
<dbReference type="EMBL" id="LVYD01000045">
    <property type="protein sequence ID" value="OQP63461.1"/>
    <property type="molecule type" value="Genomic_DNA"/>
</dbReference>
<keyword evidence="4" id="KW-1185">Reference proteome</keyword>
<name>A0A1V9FYL6_9BACT</name>
<accession>A0A1V9FYL6</accession>
<feature type="compositionally biased region" description="Pro residues" evidence="1">
    <location>
        <begin position="1992"/>
        <end position="2002"/>
    </location>
</feature>
<proteinExistence type="predicted"/>